<dbReference type="InterPro" id="IPR003599">
    <property type="entry name" value="Ig_sub"/>
</dbReference>
<evidence type="ECO:0000256" key="4">
    <source>
        <dbReference type="ARBA" id="ARBA00022989"/>
    </source>
</evidence>
<evidence type="ECO:0000256" key="7">
    <source>
        <dbReference type="ARBA" id="ARBA00023180"/>
    </source>
</evidence>
<dbReference type="InterPro" id="IPR036179">
    <property type="entry name" value="Ig-like_dom_sf"/>
</dbReference>
<comment type="subcellular location">
    <subcellularLocation>
        <location evidence="1">Membrane</location>
        <topology evidence="1">Single-pass type I membrane protein</topology>
    </subcellularLocation>
</comment>
<dbReference type="PANTHER" id="PTHR13869">
    <property type="entry name" value="MYELIN P0 RELATED"/>
    <property type="match status" value="1"/>
</dbReference>
<comment type="caution">
    <text evidence="12">The sequence shown here is derived from an EMBL/GenBank/DDBJ whole genome shotgun (WGS) entry which is preliminary data.</text>
</comment>
<keyword evidence="2 10" id="KW-0812">Transmembrane</keyword>
<organism evidence="12 13">
    <name type="scientific">Scophthalmus maximus</name>
    <name type="common">Turbot</name>
    <name type="synonym">Psetta maxima</name>
    <dbReference type="NCBI Taxonomy" id="52904"/>
    <lineage>
        <taxon>Eukaryota</taxon>
        <taxon>Metazoa</taxon>
        <taxon>Chordata</taxon>
        <taxon>Craniata</taxon>
        <taxon>Vertebrata</taxon>
        <taxon>Euteleostomi</taxon>
        <taxon>Actinopterygii</taxon>
        <taxon>Neopterygii</taxon>
        <taxon>Teleostei</taxon>
        <taxon>Neoteleostei</taxon>
        <taxon>Acanthomorphata</taxon>
        <taxon>Carangaria</taxon>
        <taxon>Pleuronectiformes</taxon>
        <taxon>Pleuronectoidei</taxon>
        <taxon>Scophthalmidae</taxon>
        <taxon>Scophthalmus</taxon>
    </lineage>
</organism>
<reference evidence="12 13" key="1">
    <citation type="submission" date="2019-06" db="EMBL/GenBank/DDBJ databases">
        <title>Draft genomes of female and male turbot (Scophthalmus maximus).</title>
        <authorList>
            <person name="Xu H."/>
            <person name="Xu X.-W."/>
            <person name="Shao C."/>
            <person name="Chen S."/>
        </authorList>
    </citation>
    <scope>NUCLEOTIDE SEQUENCE [LARGE SCALE GENOMIC DNA]</scope>
    <source>
        <strain evidence="12">Ysfricsl-2016a</strain>
        <tissue evidence="12">Blood</tissue>
    </source>
</reference>
<dbReference type="SMART" id="SM00409">
    <property type="entry name" value="IG"/>
    <property type="match status" value="1"/>
</dbReference>
<evidence type="ECO:0000256" key="8">
    <source>
        <dbReference type="ARBA" id="ARBA00023319"/>
    </source>
</evidence>
<keyword evidence="7" id="KW-0325">Glycoprotein</keyword>
<feature type="compositionally biased region" description="Basic residues" evidence="9">
    <location>
        <begin position="25"/>
        <end position="34"/>
    </location>
</feature>
<feature type="domain" description="Ig-like" evidence="11">
    <location>
        <begin position="81"/>
        <end position="204"/>
    </location>
</feature>
<dbReference type="InterPro" id="IPR013106">
    <property type="entry name" value="Ig_V-set"/>
</dbReference>
<dbReference type="GO" id="GO:0009986">
    <property type="term" value="C:cell surface"/>
    <property type="evidence" value="ECO:0007669"/>
    <property type="project" value="TreeGrafter"/>
</dbReference>
<dbReference type="Proteomes" id="UP000438429">
    <property type="component" value="Unassembled WGS sequence"/>
</dbReference>
<evidence type="ECO:0000256" key="6">
    <source>
        <dbReference type="ARBA" id="ARBA00023157"/>
    </source>
</evidence>
<keyword evidence="4 10" id="KW-1133">Transmembrane helix</keyword>
<feature type="transmembrane region" description="Helical" evidence="10">
    <location>
        <begin position="214"/>
        <end position="238"/>
    </location>
</feature>
<keyword evidence="5 10" id="KW-0472">Membrane</keyword>
<protein>
    <recommendedName>
        <fullName evidence="11">Ig-like domain-containing protein</fullName>
    </recommendedName>
</protein>
<dbReference type="InterPro" id="IPR013783">
    <property type="entry name" value="Ig-like_fold"/>
</dbReference>
<dbReference type="SUPFAM" id="SSF48726">
    <property type="entry name" value="Immunoglobulin"/>
    <property type="match status" value="1"/>
</dbReference>
<evidence type="ECO:0000256" key="9">
    <source>
        <dbReference type="SAM" id="MobiDB-lite"/>
    </source>
</evidence>
<dbReference type="Pfam" id="PF07686">
    <property type="entry name" value="V-set"/>
    <property type="match status" value="1"/>
</dbReference>
<evidence type="ECO:0000256" key="3">
    <source>
        <dbReference type="ARBA" id="ARBA00022729"/>
    </source>
</evidence>
<dbReference type="PRINTS" id="PR00213">
    <property type="entry name" value="MYELINP0"/>
</dbReference>
<evidence type="ECO:0000256" key="1">
    <source>
        <dbReference type="ARBA" id="ARBA00004479"/>
    </source>
</evidence>
<evidence type="ECO:0000313" key="12">
    <source>
        <dbReference type="EMBL" id="KAF0022934.1"/>
    </source>
</evidence>
<proteinExistence type="predicted"/>
<evidence type="ECO:0000256" key="10">
    <source>
        <dbReference type="SAM" id="Phobius"/>
    </source>
</evidence>
<dbReference type="PANTHER" id="PTHR13869:SF19">
    <property type="entry name" value="MYELIN PROTEIN ZERO-LIKE PROTEIN 1"/>
    <property type="match status" value="1"/>
</dbReference>
<dbReference type="InterPro" id="IPR000920">
    <property type="entry name" value="Myelin_P0-rel"/>
</dbReference>
<keyword evidence="6" id="KW-1015">Disulfide bond</keyword>
<dbReference type="Gene3D" id="2.60.40.10">
    <property type="entry name" value="Immunoglobulins"/>
    <property type="match status" value="1"/>
</dbReference>
<evidence type="ECO:0000256" key="2">
    <source>
        <dbReference type="ARBA" id="ARBA00022692"/>
    </source>
</evidence>
<evidence type="ECO:0000259" key="11">
    <source>
        <dbReference type="PROSITE" id="PS50835"/>
    </source>
</evidence>
<keyword evidence="8" id="KW-0393">Immunoglobulin domain</keyword>
<dbReference type="GO" id="GO:0005886">
    <property type="term" value="C:plasma membrane"/>
    <property type="evidence" value="ECO:0007669"/>
    <property type="project" value="TreeGrafter"/>
</dbReference>
<dbReference type="EMBL" id="VEVO01000023">
    <property type="protein sequence ID" value="KAF0022934.1"/>
    <property type="molecule type" value="Genomic_DNA"/>
</dbReference>
<evidence type="ECO:0000313" key="13">
    <source>
        <dbReference type="Proteomes" id="UP000438429"/>
    </source>
</evidence>
<gene>
    <name evidence="12" type="ORF">F2P81_024915</name>
</gene>
<dbReference type="InterPro" id="IPR007110">
    <property type="entry name" value="Ig-like_dom"/>
</dbReference>
<evidence type="ECO:0000256" key="5">
    <source>
        <dbReference type="ARBA" id="ARBA00023136"/>
    </source>
</evidence>
<accession>A0A6A4RWV9</accession>
<feature type="region of interest" description="Disordered" evidence="9">
    <location>
        <begin position="13"/>
        <end position="57"/>
    </location>
</feature>
<dbReference type="PROSITE" id="PS50835">
    <property type="entry name" value="IG_LIKE"/>
    <property type="match status" value="1"/>
</dbReference>
<name>A0A6A4RWV9_SCOMX</name>
<dbReference type="AlphaFoldDB" id="A0A6A4RWV9"/>
<dbReference type="SMART" id="SM00406">
    <property type="entry name" value="IGv"/>
    <property type="match status" value="1"/>
</dbReference>
<sequence>MLTSGCCRCACKEPAGGSRRSPEPRRRRSPRSTKKNADSGRRRGTTPPVYNNTMEPRRSTAIRRRALLVGFTLCAVLVAKPSSAIDIYADPEVMVQNGTTEILRCTFKSNQVVSSATSVTWSFQSSQPDNQFFKAPYVIFYFSNGMGFPGQDEFKERVRFIGDINKRDVSLQLSPAQFSDNGTFFCDVKNPPDVTGTPARTELRVVLRESGSKMMLIVGGVCAALALLVLIAVSACVVMRLRHKRHEYEGCTSLESMSSQALQPRKKAESGLEGCKSTIPLGPLQGATLTFTFACSCNNNIHRLQLAVVEDVSPPCAEIDCTVVNVGDNVALTCLICDVNTLAFTSYNSKAQQAADLLFRVRVTWNSSNTDMSTCYQRNKPPTCCSECELLGILPIRTCQHATRNVSATAPDLLRVWFFVLANIARGRGAERQSTFQRFSLQTLVNHRTRTKILNLKRKKKQMPFVHSDDL</sequence>
<keyword evidence="3" id="KW-0732">Signal</keyword>
<dbReference type="GO" id="GO:0005925">
    <property type="term" value="C:focal adhesion"/>
    <property type="evidence" value="ECO:0007669"/>
    <property type="project" value="TreeGrafter"/>
</dbReference>